<evidence type="ECO:0000313" key="5">
    <source>
        <dbReference type="EMBL" id="QOY60581.1"/>
    </source>
</evidence>
<dbReference type="PANTHER" id="PTHR43344">
    <property type="entry name" value="PHOSPHOSERINE PHOSPHATASE"/>
    <property type="match status" value="1"/>
</dbReference>
<gene>
    <name evidence="5" type="ORF">INP52_09355</name>
</gene>
<dbReference type="InterPro" id="IPR006385">
    <property type="entry name" value="HAD_hydro_SerB1"/>
</dbReference>
<dbReference type="RefSeq" id="WP_194371175.1">
    <property type="nucleotide sequence ID" value="NZ_CP063767.1"/>
</dbReference>
<dbReference type="NCBIfam" id="TIGR01490">
    <property type="entry name" value="HAD-SF-IB-hyp1"/>
    <property type="match status" value="1"/>
</dbReference>
<evidence type="ECO:0000256" key="1">
    <source>
        <dbReference type="ARBA" id="ARBA00009184"/>
    </source>
</evidence>
<name>A0A7S7M8E6_9ACTN</name>
<proteinExistence type="inferred from homology"/>
<dbReference type="Pfam" id="PF12710">
    <property type="entry name" value="HAD"/>
    <property type="match status" value="1"/>
</dbReference>
<evidence type="ECO:0000256" key="2">
    <source>
        <dbReference type="ARBA" id="ARBA00022723"/>
    </source>
</evidence>
<dbReference type="InterPro" id="IPR023214">
    <property type="entry name" value="HAD_sf"/>
</dbReference>
<keyword evidence="3 5" id="KW-0378">Hydrolase</keyword>
<evidence type="ECO:0000313" key="6">
    <source>
        <dbReference type="Proteomes" id="UP000593735"/>
    </source>
</evidence>
<dbReference type="InterPro" id="IPR050582">
    <property type="entry name" value="HAD-like_SerB"/>
</dbReference>
<sequence length="231" mass="25904">MQTSSERHEIHNVAVFDFDGTIVDGQSGALFTTYLFRNHIMSLGRALRLGWWGVRYKLHLPYRQDEARELVFGALLGRPYDEVDALMVRFHDEVLLPRYRPQAVDEVARRSAEGNVTLLVSATFETIAQAAARTLGMDGVVATQMAHDAQGAYLGVVEGPVIAGAEKYRAVVRWCDERLGFGQWLLAYAYGDHHTDKDLLSHAQEPFAVCPGKTLHAIAKQHGWKILEWDA</sequence>
<keyword evidence="2" id="KW-0479">Metal-binding</keyword>
<dbReference type="EMBL" id="CP063767">
    <property type="protein sequence ID" value="QOY60581.1"/>
    <property type="molecule type" value="Genomic_DNA"/>
</dbReference>
<protein>
    <submittedName>
        <fullName evidence="5">Haloacid dehalogenase-like hydrolase</fullName>
    </submittedName>
</protein>
<dbReference type="Proteomes" id="UP000593735">
    <property type="component" value="Chromosome"/>
</dbReference>
<dbReference type="NCBIfam" id="TIGR01488">
    <property type="entry name" value="HAD-SF-IB"/>
    <property type="match status" value="1"/>
</dbReference>
<dbReference type="AlphaFoldDB" id="A0A7S7M8E6"/>
<dbReference type="KEGG" id="tio:INP52_09355"/>
<comment type="similarity">
    <text evidence="1">Belongs to the HAD-like hydrolase superfamily. SerB family.</text>
</comment>
<dbReference type="SUPFAM" id="SSF56784">
    <property type="entry name" value="HAD-like"/>
    <property type="match status" value="1"/>
</dbReference>
<dbReference type="Gene3D" id="1.20.1440.100">
    <property type="entry name" value="SG protein - dephosphorylation function"/>
    <property type="match status" value="1"/>
</dbReference>
<dbReference type="Gene3D" id="3.40.50.1000">
    <property type="entry name" value="HAD superfamily/HAD-like"/>
    <property type="match status" value="1"/>
</dbReference>
<accession>A0A7S7M8E6</accession>
<evidence type="ECO:0000256" key="4">
    <source>
        <dbReference type="ARBA" id="ARBA00022842"/>
    </source>
</evidence>
<organism evidence="5 6">
    <name type="scientific">Thermophilibacter immobilis</name>
    <dbReference type="NCBI Taxonomy" id="2779519"/>
    <lineage>
        <taxon>Bacteria</taxon>
        <taxon>Bacillati</taxon>
        <taxon>Actinomycetota</taxon>
        <taxon>Coriobacteriia</taxon>
        <taxon>Coriobacteriales</taxon>
        <taxon>Atopobiaceae</taxon>
        <taxon>Thermophilibacter</taxon>
    </lineage>
</organism>
<dbReference type="InterPro" id="IPR036412">
    <property type="entry name" value="HAD-like_sf"/>
</dbReference>
<reference evidence="5 6" key="1">
    <citation type="submission" date="2020-10" db="EMBL/GenBank/DDBJ databases">
        <title>Olsenella immobilis sp.nov., isolated from the mud in a fermentation cellar used for the production of Chinese strong-flavoured liquor.</title>
        <authorList>
            <person name="Lu L."/>
        </authorList>
    </citation>
    <scope>NUCLEOTIDE SEQUENCE [LARGE SCALE GENOMIC DNA]</scope>
    <source>
        <strain evidence="5 6">LZLJ-2</strain>
    </source>
</reference>
<evidence type="ECO:0000256" key="3">
    <source>
        <dbReference type="ARBA" id="ARBA00022801"/>
    </source>
</evidence>
<dbReference type="GO" id="GO:0046872">
    <property type="term" value="F:metal ion binding"/>
    <property type="evidence" value="ECO:0007669"/>
    <property type="project" value="UniProtKB-KW"/>
</dbReference>
<dbReference type="PANTHER" id="PTHR43344:SF13">
    <property type="entry name" value="PHOSPHATASE RV3661-RELATED"/>
    <property type="match status" value="1"/>
</dbReference>
<keyword evidence="4" id="KW-0460">Magnesium</keyword>
<dbReference type="GO" id="GO:0016787">
    <property type="term" value="F:hydrolase activity"/>
    <property type="evidence" value="ECO:0007669"/>
    <property type="project" value="UniProtKB-KW"/>
</dbReference>
<keyword evidence="6" id="KW-1185">Reference proteome</keyword>